<feature type="region of interest" description="Disordered" evidence="1">
    <location>
        <begin position="118"/>
        <end position="137"/>
    </location>
</feature>
<sequence length="137" mass="15123">MVMVGSTLTKSFILLMVTKAVDSIENGKIHIHVYHDPKYITDGLKHFLKANLYAANNKKGHPPKNGNPLDKNKLPYLGREYLFPSKENVPMPPNGNHIPFNGPRFGGRRDGAFPRISSIINGSRNGMDGTRVGPTNS</sequence>
<accession>A0A194AN71</accession>
<feature type="non-terminal residue" evidence="3">
    <location>
        <position position="137"/>
    </location>
</feature>
<feature type="signal peptide" evidence="2">
    <location>
        <begin position="1"/>
        <end position="23"/>
    </location>
</feature>
<evidence type="ECO:0000313" key="3">
    <source>
        <dbReference type="EMBL" id="JAS04025.1"/>
    </source>
</evidence>
<keyword evidence="2" id="KW-0732">Signal</keyword>
<evidence type="ECO:0000256" key="2">
    <source>
        <dbReference type="SAM" id="SignalP"/>
    </source>
</evidence>
<organism evidence="3">
    <name type="scientific">Pinctada fucata</name>
    <name type="common">Akoya pearl oyster</name>
    <name type="synonym">Pinctada imbricata fucata</name>
    <dbReference type="NCBI Taxonomy" id="50426"/>
    <lineage>
        <taxon>Eukaryota</taxon>
        <taxon>Metazoa</taxon>
        <taxon>Spiralia</taxon>
        <taxon>Lophotrochozoa</taxon>
        <taxon>Mollusca</taxon>
        <taxon>Bivalvia</taxon>
        <taxon>Autobranchia</taxon>
        <taxon>Pteriomorphia</taxon>
        <taxon>Pterioida</taxon>
        <taxon>Pterioidea</taxon>
        <taxon>Pteriidae</taxon>
        <taxon>Pinctada</taxon>
    </lineage>
</organism>
<dbReference type="AlphaFoldDB" id="A0A194AN71"/>
<protein>
    <submittedName>
        <fullName evidence="3">Uncharacterized protein</fullName>
    </submittedName>
</protein>
<feature type="region of interest" description="Disordered" evidence="1">
    <location>
        <begin position="85"/>
        <end position="107"/>
    </location>
</feature>
<evidence type="ECO:0000256" key="1">
    <source>
        <dbReference type="SAM" id="MobiDB-lite"/>
    </source>
</evidence>
<reference evidence="3" key="1">
    <citation type="submission" date="2016-03" db="EMBL/GenBank/DDBJ databases">
        <authorList>
            <person name="Ploux O."/>
        </authorList>
    </citation>
    <scope>NUCLEOTIDE SEQUENCE</scope>
    <source>
        <tissue evidence="3">Mantle</tissue>
    </source>
</reference>
<dbReference type="EMBL" id="GELH01000247">
    <property type="protein sequence ID" value="JAS04025.1"/>
    <property type="molecule type" value="Transcribed_RNA"/>
</dbReference>
<name>A0A194AN71_PINFU</name>
<feature type="chain" id="PRO_5013481124" evidence="2">
    <location>
        <begin position="24"/>
        <end position="137"/>
    </location>
</feature>
<proteinExistence type="predicted"/>
<dbReference type="EMBL" id="GELH01000248">
    <property type="protein sequence ID" value="JAS04024.1"/>
    <property type="molecule type" value="Transcribed_RNA"/>
</dbReference>